<dbReference type="EMBL" id="AOME01000002">
    <property type="protein sequence ID" value="EMA55916.1"/>
    <property type="molecule type" value="Genomic_DNA"/>
</dbReference>
<comment type="caution">
    <text evidence="1">The sequence shown here is derived from an EMBL/GenBank/DDBJ whole genome shotgun (WGS) entry which is preliminary data.</text>
</comment>
<organism evidence="1 2">
    <name type="scientific">Halococcus salifodinae DSM 8989</name>
    <dbReference type="NCBI Taxonomy" id="1227456"/>
    <lineage>
        <taxon>Archaea</taxon>
        <taxon>Methanobacteriati</taxon>
        <taxon>Methanobacteriota</taxon>
        <taxon>Stenosarchaea group</taxon>
        <taxon>Halobacteria</taxon>
        <taxon>Halobacteriales</taxon>
        <taxon>Halococcaceae</taxon>
        <taxon>Halococcus</taxon>
    </lineage>
</organism>
<evidence type="ECO:0000313" key="1">
    <source>
        <dbReference type="EMBL" id="EMA55916.1"/>
    </source>
</evidence>
<proteinExistence type="predicted"/>
<keyword evidence="2" id="KW-1185">Reference proteome</keyword>
<dbReference type="Proteomes" id="UP000011625">
    <property type="component" value="Unassembled WGS sequence"/>
</dbReference>
<dbReference type="Gene3D" id="3.40.720.10">
    <property type="entry name" value="Alkaline Phosphatase, subunit A"/>
    <property type="match status" value="1"/>
</dbReference>
<accession>M0NDI3</accession>
<gene>
    <name evidence="1" type="ORF">C450_00300</name>
</gene>
<dbReference type="InterPro" id="IPR017850">
    <property type="entry name" value="Alkaline_phosphatase_core_sf"/>
</dbReference>
<protein>
    <recommendedName>
        <fullName evidence="3">Sulfatase N-terminal domain-containing protein</fullName>
    </recommendedName>
</protein>
<name>M0NDI3_9EURY</name>
<reference evidence="1 2" key="1">
    <citation type="journal article" date="2014" name="PLoS Genet.">
        <title>Phylogenetically driven sequencing of extremely halophilic archaea reveals strategies for static and dynamic osmo-response.</title>
        <authorList>
            <person name="Becker E.A."/>
            <person name="Seitzer P.M."/>
            <person name="Tritt A."/>
            <person name="Larsen D."/>
            <person name="Krusor M."/>
            <person name="Yao A.I."/>
            <person name="Wu D."/>
            <person name="Madern D."/>
            <person name="Eisen J.A."/>
            <person name="Darling A.E."/>
            <person name="Facciotti M.T."/>
        </authorList>
    </citation>
    <scope>NUCLEOTIDE SEQUENCE [LARGE SCALE GENOMIC DNA]</scope>
    <source>
        <strain evidence="1 2">DSM 8989</strain>
    </source>
</reference>
<sequence>MIVGRALLPMERSPAYWLGKWGRYAIEESRRNGLDGAREGLLDAWRDVFVVANQRLVEAVGNPGRPIYEPDWDVLLVLDACRTDLLHEVADEYEFLGEIGTFRSRASMSEDWLARNFTPEYADEMARTAYVTGNPFARALDDDSFALLDEVWEYAWDEQYHTIPARPLTDRAIDTWRRREDNGVEQMVVHYMQPHAPFVPDPNLGSFGTPDDFGEGSFGSLWSEAGYTIPAEEVWAAYRDNLRYVLDDIEVLLENMDAERVAITADHGNAFGEFGLWGHDSDVLLPSVRLVPWAETTGRDTGEYEPSVEPREADTAAVEDRLRALGYR</sequence>
<evidence type="ECO:0000313" key="2">
    <source>
        <dbReference type="Proteomes" id="UP000011625"/>
    </source>
</evidence>
<dbReference type="SUPFAM" id="SSF53649">
    <property type="entry name" value="Alkaline phosphatase-like"/>
    <property type="match status" value="1"/>
</dbReference>
<evidence type="ECO:0008006" key="3">
    <source>
        <dbReference type="Google" id="ProtNLM"/>
    </source>
</evidence>
<dbReference type="PATRIC" id="fig|1227456.3.peg.64"/>
<dbReference type="AlphaFoldDB" id="M0NDI3"/>